<keyword evidence="2" id="KW-0805">Transcription regulation</keyword>
<dbReference type="InterPro" id="IPR036390">
    <property type="entry name" value="WH_DNA-bd_sf"/>
</dbReference>
<dbReference type="SUPFAM" id="SSF53850">
    <property type="entry name" value="Periplasmic binding protein-like II"/>
    <property type="match status" value="1"/>
</dbReference>
<keyword evidence="7" id="KW-1185">Reference proteome</keyword>
<keyword evidence="3" id="KW-0238">DNA-binding</keyword>
<dbReference type="PANTHER" id="PTHR30346">
    <property type="entry name" value="TRANSCRIPTIONAL DUAL REGULATOR HCAR-RELATED"/>
    <property type="match status" value="1"/>
</dbReference>
<dbReference type="RefSeq" id="WP_203710524.1">
    <property type="nucleotide sequence ID" value="NZ_BONE01000003.1"/>
</dbReference>
<sequence length="276" mass="29509">MTSALERELGVDLLIRSSTGVRPTEAGRTLLVEARAVLARYERAVSALSRHTEPGGSLLRLGIPLELPEDLLVGPLARVGERFPETRVRARHLSTAAQFAALRTGDLDVALVREHPIGGGLDASLIVAEPLGVLVTDEMAGRVAGPAGVRLERLVGVHWVGFPRTASPAWYDEVTAILRSHGLDLGPPAPEGQELIPEVKFTAVLSGRAFALAPPHWSAPLPPGVTWLPLLERPLVRRTWAVWPAESRRRDLGALVAALEDAYGGHNDGEEPGGKG</sequence>
<comment type="similarity">
    <text evidence="1">Belongs to the LysR transcriptional regulatory family.</text>
</comment>
<dbReference type="Gene3D" id="3.40.190.10">
    <property type="entry name" value="Periplasmic binding protein-like II"/>
    <property type="match status" value="2"/>
</dbReference>
<dbReference type="PANTHER" id="PTHR30346:SF0">
    <property type="entry name" value="HCA OPERON TRANSCRIPTIONAL ACTIVATOR HCAR"/>
    <property type="match status" value="1"/>
</dbReference>
<gene>
    <name evidence="6" type="ORF">Asi02nite_05430</name>
</gene>
<dbReference type="Gene3D" id="1.10.10.10">
    <property type="entry name" value="Winged helix-like DNA-binding domain superfamily/Winged helix DNA-binding domain"/>
    <property type="match status" value="1"/>
</dbReference>
<dbReference type="SUPFAM" id="SSF46785">
    <property type="entry name" value="Winged helix' DNA-binding domain"/>
    <property type="match status" value="1"/>
</dbReference>
<evidence type="ECO:0000256" key="1">
    <source>
        <dbReference type="ARBA" id="ARBA00009437"/>
    </source>
</evidence>
<name>A0ABQ4CIA2_9ACTN</name>
<dbReference type="PROSITE" id="PS50931">
    <property type="entry name" value="HTH_LYSR"/>
    <property type="match status" value="1"/>
</dbReference>
<evidence type="ECO:0000313" key="7">
    <source>
        <dbReference type="Proteomes" id="UP000604117"/>
    </source>
</evidence>
<evidence type="ECO:0000256" key="4">
    <source>
        <dbReference type="ARBA" id="ARBA00023163"/>
    </source>
</evidence>
<dbReference type="InterPro" id="IPR005119">
    <property type="entry name" value="LysR_subst-bd"/>
</dbReference>
<reference evidence="6 7" key="1">
    <citation type="submission" date="2021-01" db="EMBL/GenBank/DDBJ databases">
        <title>Whole genome shotgun sequence of Asanoa siamensis NBRC 107932.</title>
        <authorList>
            <person name="Komaki H."/>
            <person name="Tamura T."/>
        </authorList>
    </citation>
    <scope>NUCLEOTIDE SEQUENCE [LARGE SCALE GENOMIC DNA]</scope>
    <source>
        <strain evidence="6 7">NBRC 107932</strain>
    </source>
</reference>
<dbReference type="EMBL" id="BONE01000003">
    <property type="protein sequence ID" value="GIF71025.1"/>
    <property type="molecule type" value="Genomic_DNA"/>
</dbReference>
<dbReference type="InterPro" id="IPR036388">
    <property type="entry name" value="WH-like_DNA-bd_sf"/>
</dbReference>
<feature type="domain" description="HTH lysR-type" evidence="5">
    <location>
        <begin position="1"/>
        <end position="24"/>
    </location>
</feature>
<proteinExistence type="inferred from homology"/>
<evidence type="ECO:0000256" key="3">
    <source>
        <dbReference type="ARBA" id="ARBA00023125"/>
    </source>
</evidence>
<evidence type="ECO:0000259" key="5">
    <source>
        <dbReference type="PROSITE" id="PS50931"/>
    </source>
</evidence>
<dbReference type="Proteomes" id="UP000604117">
    <property type="component" value="Unassembled WGS sequence"/>
</dbReference>
<dbReference type="CDD" id="cd08414">
    <property type="entry name" value="PBP2_LTTR_aromatics_like"/>
    <property type="match status" value="1"/>
</dbReference>
<keyword evidence="4" id="KW-0804">Transcription</keyword>
<evidence type="ECO:0000313" key="6">
    <source>
        <dbReference type="EMBL" id="GIF71025.1"/>
    </source>
</evidence>
<accession>A0ABQ4CIA2</accession>
<dbReference type="InterPro" id="IPR000847">
    <property type="entry name" value="LysR_HTH_N"/>
</dbReference>
<dbReference type="Pfam" id="PF03466">
    <property type="entry name" value="LysR_substrate"/>
    <property type="match status" value="1"/>
</dbReference>
<comment type="caution">
    <text evidence="6">The sequence shown here is derived from an EMBL/GenBank/DDBJ whole genome shotgun (WGS) entry which is preliminary data.</text>
</comment>
<evidence type="ECO:0000256" key="2">
    <source>
        <dbReference type="ARBA" id="ARBA00023015"/>
    </source>
</evidence>
<protein>
    <submittedName>
        <fullName evidence="6">LysR family transcriptional regulator</fullName>
    </submittedName>
</protein>
<organism evidence="6 7">
    <name type="scientific">Asanoa siamensis</name>
    <dbReference type="NCBI Taxonomy" id="926357"/>
    <lineage>
        <taxon>Bacteria</taxon>
        <taxon>Bacillati</taxon>
        <taxon>Actinomycetota</taxon>
        <taxon>Actinomycetes</taxon>
        <taxon>Micromonosporales</taxon>
        <taxon>Micromonosporaceae</taxon>
        <taxon>Asanoa</taxon>
    </lineage>
</organism>